<organism evidence="2 3">
    <name type="scientific">Pseudomonas graminis</name>
    <dbReference type="NCBI Taxonomy" id="158627"/>
    <lineage>
        <taxon>Bacteria</taxon>
        <taxon>Pseudomonadati</taxon>
        <taxon>Pseudomonadota</taxon>
        <taxon>Gammaproteobacteria</taxon>
        <taxon>Pseudomonadales</taxon>
        <taxon>Pseudomonadaceae</taxon>
        <taxon>Pseudomonas</taxon>
    </lineage>
</organism>
<accession>A0A1I0GZM9</accession>
<evidence type="ECO:0000313" key="2">
    <source>
        <dbReference type="EMBL" id="SET76886.1"/>
    </source>
</evidence>
<dbReference type="AlphaFoldDB" id="A0A1I0GZM9"/>
<feature type="domain" description="DNA circulation N-terminal" evidence="1">
    <location>
        <begin position="9"/>
        <end position="95"/>
    </location>
</feature>
<proteinExistence type="predicted"/>
<evidence type="ECO:0000259" key="1">
    <source>
        <dbReference type="Pfam" id="PF07157"/>
    </source>
</evidence>
<reference evidence="2 3" key="1">
    <citation type="submission" date="2016-10" db="EMBL/GenBank/DDBJ databases">
        <authorList>
            <person name="de Groot N.N."/>
        </authorList>
    </citation>
    <scope>NUCLEOTIDE SEQUENCE [LARGE SCALE GENOMIC DNA]</scope>
    <source>
        <strain evidence="2 3">DSM 11363</strain>
    </source>
</reference>
<evidence type="ECO:0000313" key="3">
    <source>
        <dbReference type="Proteomes" id="UP000182332"/>
    </source>
</evidence>
<protein>
    <submittedName>
        <fullName evidence="2">Mu-like prophage DNA circulation protein</fullName>
    </submittedName>
</protein>
<dbReference type="EMBL" id="FOHW01000024">
    <property type="protein sequence ID" value="SET76886.1"/>
    <property type="molecule type" value="Genomic_DNA"/>
</dbReference>
<dbReference type="InterPro" id="IPR009826">
    <property type="entry name" value="DNA_circ_N"/>
</dbReference>
<gene>
    <name evidence="2" type="ORF">SAMN05216197_12478</name>
</gene>
<dbReference type="Proteomes" id="UP000182332">
    <property type="component" value="Unassembled WGS sequence"/>
</dbReference>
<dbReference type="OrthoDB" id="378644at2"/>
<dbReference type="RefSeq" id="WP_074891330.1">
    <property type="nucleotide sequence ID" value="NZ_FOHW01000024.1"/>
</dbReference>
<dbReference type="Pfam" id="PF07157">
    <property type="entry name" value="DNA_circ_N"/>
    <property type="match status" value="1"/>
</dbReference>
<name>A0A1I0GZM9_9PSED</name>
<sequence>MADTWRDQLLPASFRGETFLIEDTSVPVGRKVQLHEYPKRDQAFAEQMGKVARVHKVRAFIIGDDCFARRDKLLTALEKEGEGTLVHPWLGQLSVVPGACEMSHSRREGGMVSFDLTFYPGNAVQNPAVKANTAKMLGQTSASYWSGALDRYNSAMAKVDTARINLIGLQNQVTGVFGILSGQFSPLAGVIGSVTSMAQMLINAPGSLSGLFTGYFSDLGLSSLVPKGSEKKSSASAAAFDSYTTAVATVSSQAEDASTINEVAGGSGGDTTAAAQALSDLVQDAVLVQAAATVAEMPVVAPPEADAPAASLEQQLVNPTERPEVPVADDVIAARDELDEVFWQAALKSDASYYPLVNATRQHVVRHLTAVAASGVRLETVTPLETSPALVLAFRRFGDATREGEVVQRNKITHPGFVPAAPLQIARE</sequence>